<keyword evidence="2 8" id="KW-0328">Glycosyltransferase</keyword>
<dbReference type="GeneID" id="106670768"/>
<dbReference type="RefSeq" id="XP_014256843.1">
    <property type="nucleotide sequence ID" value="XM_014401357.2"/>
</dbReference>
<evidence type="ECO:0000256" key="6">
    <source>
        <dbReference type="ARBA" id="ARBA00022989"/>
    </source>
</evidence>
<dbReference type="EnsemblMetazoa" id="XM_014401357.2">
    <property type="protein sequence ID" value="XP_014256843.1"/>
    <property type="gene ID" value="LOC106670768"/>
</dbReference>
<evidence type="ECO:0000256" key="8">
    <source>
        <dbReference type="RuleBase" id="RU363075"/>
    </source>
</evidence>
<dbReference type="OrthoDB" id="416834at2759"/>
<dbReference type="KEGG" id="clec:106670768"/>
<proteinExistence type="inferred from homology"/>
<sequence>MISWSQRSCNRCSTTVLMNDDVTLGPTPLCVGLTSNLRSPPVSYRVGVPSLNTRTTDSAMYGQKPLIPYDGFPVRCLLITLFFRLVDLVWVKGSYVPDEYWQSLEVAHRQAFGFGFLTWEWVNGVRSYLHPGMFAALYRLLGWAQIDTPELVVFAPRLLQALISALGDVYFLRWVAERRNGQYGWAFLSWITCTFVSYCSTRTLSNTLEMNLTTVALYYYPWTPKTGSSLFVLLVTLVCFIRPTAVVTWLPLVLTNIFTDKSPLLYFLTSYLPLALVVSMACVGFDSFMYGTLTITPWNFFKFNILQNIGSFYGTHDPVWYLYCGLPVVLGLHTVPFLFAVFKTVKRLRFLKYDVEVQLTAVVLWSVFLFSLCPHKEFRFLLPLVPMMIYLSSSVLSRWSSSTSYTWLYTVGTIIISVHTVALIYLGQFHQMGTLDTVNRLGAMARNNTKADILYLAPCHTFPGYSHLHTNVSTRHLTCKPNLLGVKNYVDEADLFYKEPVGWLKREFASSRPCTLPTHIVKFDRLNITNYLFSNNFTLVGTLFHSYYTMDDRVGENVMIYQRKGPKC</sequence>
<evidence type="ECO:0000256" key="2">
    <source>
        <dbReference type="ARBA" id="ARBA00022676"/>
    </source>
</evidence>
<dbReference type="AlphaFoldDB" id="A0A8I6S6N1"/>
<dbReference type="EC" id="2.4.1.-" evidence="8"/>
<evidence type="ECO:0000256" key="3">
    <source>
        <dbReference type="ARBA" id="ARBA00022679"/>
    </source>
</evidence>
<dbReference type="GO" id="GO:0000026">
    <property type="term" value="F:alpha-1,2-mannosyltransferase activity"/>
    <property type="evidence" value="ECO:0007669"/>
    <property type="project" value="TreeGrafter"/>
</dbReference>
<evidence type="ECO:0000313" key="10">
    <source>
        <dbReference type="Proteomes" id="UP000494040"/>
    </source>
</evidence>
<feature type="transmembrane region" description="Helical" evidence="8">
    <location>
        <begin position="230"/>
        <end position="252"/>
    </location>
</feature>
<dbReference type="Pfam" id="PF03901">
    <property type="entry name" value="Glyco_transf_22"/>
    <property type="match status" value="1"/>
</dbReference>
<name>A0A8I6S6N1_CIMLE</name>
<dbReference type="GO" id="GO:0005789">
    <property type="term" value="C:endoplasmic reticulum membrane"/>
    <property type="evidence" value="ECO:0007669"/>
    <property type="project" value="UniProtKB-SubCell"/>
</dbReference>
<keyword evidence="10" id="KW-1185">Reference proteome</keyword>
<comment type="subcellular location">
    <subcellularLocation>
        <location evidence="1 8">Endoplasmic reticulum membrane</location>
        <topology evidence="1 8">Multi-pass membrane protein</topology>
    </subcellularLocation>
</comment>
<dbReference type="OMA" id="HHMVFNN"/>
<dbReference type="PANTHER" id="PTHR22760:SF4">
    <property type="entry name" value="GPI MANNOSYLTRANSFERASE 3"/>
    <property type="match status" value="1"/>
</dbReference>
<feature type="transmembrane region" description="Helical" evidence="8">
    <location>
        <begin position="408"/>
        <end position="427"/>
    </location>
</feature>
<dbReference type="InterPro" id="IPR005599">
    <property type="entry name" value="GPI_mannosylTrfase"/>
</dbReference>
<protein>
    <recommendedName>
        <fullName evidence="8">Mannosyltransferase</fullName>
        <ecNumber evidence="8">2.4.1.-</ecNumber>
    </recommendedName>
</protein>
<evidence type="ECO:0000313" key="9">
    <source>
        <dbReference type="EnsemblMetazoa" id="XP_014256843.1"/>
    </source>
</evidence>
<accession>A0A8I6S6N1</accession>
<keyword evidence="7 8" id="KW-0472">Membrane</keyword>
<evidence type="ECO:0000256" key="7">
    <source>
        <dbReference type="ARBA" id="ARBA00023136"/>
    </source>
</evidence>
<organism evidence="9 10">
    <name type="scientific">Cimex lectularius</name>
    <name type="common">Bed bug</name>
    <name type="synonym">Acanthia lectularia</name>
    <dbReference type="NCBI Taxonomy" id="79782"/>
    <lineage>
        <taxon>Eukaryota</taxon>
        <taxon>Metazoa</taxon>
        <taxon>Ecdysozoa</taxon>
        <taxon>Arthropoda</taxon>
        <taxon>Hexapoda</taxon>
        <taxon>Insecta</taxon>
        <taxon>Pterygota</taxon>
        <taxon>Neoptera</taxon>
        <taxon>Paraneoptera</taxon>
        <taxon>Hemiptera</taxon>
        <taxon>Heteroptera</taxon>
        <taxon>Panheteroptera</taxon>
        <taxon>Cimicomorpha</taxon>
        <taxon>Cimicidae</taxon>
        <taxon>Cimex</taxon>
    </lineage>
</organism>
<feature type="transmembrane region" description="Helical" evidence="8">
    <location>
        <begin position="320"/>
        <end position="341"/>
    </location>
</feature>
<keyword evidence="6 8" id="KW-1133">Transmembrane helix</keyword>
<feature type="transmembrane region" description="Helical" evidence="8">
    <location>
        <begin position="264"/>
        <end position="290"/>
    </location>
</feature>
<comment type="similarity">
    <text evidence="8">Belongs to the glycosyltransferase 22 family.</text>
</comment>
<dbReference type="Proteomes" id="UP000494040">
    <property type="component" value="Unassembled WGS sequence"/>
</dbReference>
<evidence type="ECO:0000256" key="5">
    <source>
        <dbReference type="ARBA" id="ARBA00022824"/>
    </source>
</evidence>
<evidence type="ECO:0000256" key="4">
    <source>
        <dbReference type="ARBA" id="ARBA00022692"/>
    </source>
</evidence>
<dbReference type="GO" id="GO:0006506">
    <property type="term" value="P:GPI anchor biosynthetic process"/>
    <property type="evidence" value="ECO:0007669"/>
    <property type="project" value="TreeGrafter"/>
</dbReference>
<dbReference type="CTD" id="38446"/>
<dbReference type="PANTHER" id="PTHR22760">
    <property type="entry name" value="GLYCOSYLTRANSFERASE"/>
    <property type="match status" value="1"/>
</dbReference>
<evidence type="ECO:0000256" key="1">
    <source>
        <dbReference type="ARBA" id="ARBA00004477"/>
    </source>
</evidence>
<feature type="transmembrane region" description="Helical" evidence="8">
    <location>
        <begin position="183"/>
        <end position="204"/>
    </location>
</feature>
<keyword evidence="4 8" id="KW-0812">Transmembrane</keyword>
<feature type="transmembrane region" description="Helical" evidence="8">
    <location>
        <begin position="353"/>
        <end position="372"/>
    </location>
</feature>
<keyword evidence="5 8" id="KW-0256">Endoplasmic reticulum</keyword>
<reference evidence="9" key="1">
    <citation type="submission" date="2022-01" db="UniProtKB">
        <authorList>
            <consortium name="EnsemblMetazoa"/>
        </authorList>
    </citation>
    <scope>IDENTIFICATION</scope>
</reference>
<keyword evidence="3" id="KW-0808">Transferase</keyword>